<reference evidence="1" key="1">
    <citation type="submission" date="2018-02" db="EMBL/GenBank/DDBJ databases">
        <authorList>
            <person name="Cohen D.B."/>
            <person name="Kent A.D."/>
        </authorList>
    </citation>
    <scope>NUCLEOTIDE SEQUENCE</scope>
</reference>
<protein>
    <recommendedName>
        <fullName evidence="2">NB-ARC domain-containing protein</fullName>
    </recommendedName>
</protein>
<evidence type="ECO:0000313" key="1">
    <source>
        <dbReference type="EMBL" id="SPC82326.1"/>
    </source>
</evidence>
<dbReference type="AlphaFoldDB" id="A0A2N9EU69"/>
<dbReference type="InterPro" id="IPR032675">
    <property type="entry name" value="LRR_dom_sf"/>
</dbReference>
<sequence length="120" mass="13446">MDDPFKVLRALPNLMDLWLHVGYEGEQLHIEGGGFQKLKSLGLRNLRGLNRLIIDEGSLPLLERLSIGPSPLLKEVRSLSAQVLLAANHNLLQMPNVSRIFKCQIKQDTALFSIYQNISG</sequence>
<accession>A0A2N9EU69</accession>
<proteinExistence type="predicted"/>
<name>A0A2N9EU69_FAGSY</name>
<gene>
    <name evidence="1" type="ORF">FSB_LOCUS10208</name>
</gene>
<dbReference type="EMBL" id="OIVN01000570">
    <property type="protein sequence ID" value="SPC82326.1"/>
    <property type="molecule type" value="Genomic_DNA"/>
</dbReference>
<evidence type="ECO:0008006" key="2">
    <source>
        <dbReference type="Google" id="ProtNLM"/>
    </source>
</evidence>
<organism evidence="1">
    <name type="scientific">Fagus sylvatica</name>
    <name type="common">Beechnut</name>
    <dbReference type="NCBI Taxonomy" id="28930"/>
    <lineage>
        <taxon>Eukaryota</taxon>
        <taxon>Viridiplantae</taxon>
        <taxon>Streptophyta</taxon>
        <taxon>Embryophyta</taxon>
        <taxon>Tracheophyta</taxon>
        <taxon>Spermatophyta</taxon>
        <taxon>Magnoliopsida</taxon>
        <taxon>eudicotyledons</taxon>
        <taxon>Gunneridae</taxon>
        <taxon>Pentapetalae</taxon>
        <taxon>rosids</taxon>
        <taxon>fabids</taxon>
        <taxon>Fagales</taxon>
        <taxon>Fagaceae</taxon>
        <taxon>Fagus</taxon>
    </lineage>
</organism>
<dbReference type="Gene3D" id="3.80.10.10">
    <property type="entry name" value="Ribonuclease Inhibitor"/>
    <property type="match status" value="1"/>
</dbReference>